<evidence type="ECO:0000256" key="1">
    <source>
        <dbReference type="ARBA" id="ARBA00004191"/>
    </source>
</evidence>
<evidence type="ECO:0000256" key="6">
    <source>
        <dbReference type="ARBA" id="ARBA00022525"/>
    </source>
</evidence>
<keyword evidence="7" id="KW-0812">Transmembrane</keyword>
<evidence type="ECO:0000313" key="13">
    <source>
        <dbReference type="Proteomes" id="UP000244926"/>
    </source>
</evidence>
<comment type="subcellular location">
    <subcellularLocation>
        <location evidence="2">Cell outer membrane</location>
        <topology evidence="2">Peripheral membrane protein</topology>
        <orientation evidence="2">Extracellular side</orientation>
    </subcellularLocation>
    <subcellularLocation>
        <location evidence="1">Secreted</location>
        <location evidence="1">Cell wall</location>
    </subcellularLocation>
</comment>
<keyword evidence="6" id="KW-0964">Secreted</keyword>
<evidence type="ECO:0000256" key="4">
    <source>
        <dbReference type="ARBA" id="ARBA00022452"/>
    </source>
</evidence>
<keyword evidence="5" id="KW-0134">Cell wall</keyword>
<dbReference type="InterPro" id="IPR005546">
    <property type="entry name" value="Autotransporte_beta"/>
</dbReference>
<dbReference type="SUPFAM" id="SSF103515">
    <property type="entry name" value="Autotransporter"/>
    <property type="match status" value="1"/>
</dbReference>
<proteinExistence type="inferred from homology"/>
<dbReference type="GO" id="GO:0009279">
    <property type="term" value="C:cell outer membrane"/>
    <property type="evidence" value="ECO:0007669"/>
    <property type="project" value="UniProtKB-SubCell"/>
</dbReference>
<evidence type="ECO:0000256" key="7">
    <source>
        <dbReference type="ARBA" id="ARBA00022692"/>
    </source>
</evidence>
<evidence type="ECO:0000256" key="3">
    <source>
        <dbReference type="ARBA" id="ARBA00007542"/>
    </source>
</evidence>
<evidence type="ECO:0000259" key="11">
    <source>
        <dbReference type="PROSITE" id="PS51208"/>
    </source>
</evidence>
<dbReference type="SMART" id="SM00869">
    <property type="entry name" value="Autotransporter"/>
    <property type="match status" value="1"/>
</dbReference>
<dbReference type="InterPro" id="IPR011427">
    <property type="entry name" value="Polymorphic_membr_middle"/>
</dbReference>
<evidence type="ECO:0000313" key="12">
    <source>
        <dbReference type="EMBL" id="SPN73591.1"/>
    </source>
</evidence>
<dbReference type="InterPro" id="IPR036709">
    <property type="entry name" value="Autotransporte_beta_dom_sf"/>
</dbReference>
<dbReference type="PROSITE" id="PS51208">
    <property type="entry name" value="AUTOTRANSPORTER"/>
    <property type="match status" value="1"/>
</dbReference>
<protein>
    <submittedName>
        <fullName evidence="12">Polymorphic membrane protein F,chlamydial polymorphic outer membrane protein repeat,Chlamydia polymorphic membrane protein middle domain</fullName>
    </submittedName>
</protein>
<reference evidence="13" key="1">
    <citation type="submission" date="2017-11" db="EMBL/GenBank/DDBJ databases">
        <authorList>
            <person name="Seth-Smith MB H."/>
        </authorList>
    </citation>
    <scope>NUCLEOTIDE SEQUENCE [LARGE SCALE GENOMIC DNA]</scope>
</reference>
<evidence type="ECO:0000256" key="10">
    <source>
        <dbReference type="ARBA" id="ARBA00023237"/>
    </source>
</evidence>
<keyword evidence="4" id="KW-1134">Transmembrane beta strand</keyword>
<gene>
    <name evidence="12" type="primary">pmpF_11</name>
    <name evidence="12" type="ORF">C10C_0424</name>
</gene>
<keyword evidence="10" id="KW-0998">Cell outer membrane</keyword>
<keyword evidence="9" id="KW-0472">Membrane</keyword>
<keyword evidence="13" id="KW-1185">Reference proteome</keyword>
<dbReference type="Pfam" id="PF02415">
    <property type="entry name" value="Chlam_PMP"/>
    <property type="match status" value="2"/>
</dbReference>
<sequence length="941" mass="102841">MPMRFFCFGIIISSLFGFLFANENSNLFRSKKLTPADKDFYQLGFIHNQNQDVTISKNQHDFILEYKYYQDNGGAISCRNLLISENRGNIFFEKNICPNSGGAVYAAQNCTISNNQNYSFTTNMASANPTVSTGSLFGGALFATNCSITNNLGKGIFTDNATLNKGGALYTTTNLSIKDNKGSILINQNQTIGVESLGGGIFSGNSVNIEGNSGSIQIKDNASSSGGAIFASQTLTISSNKKLIEISNNLAFGNAYLTTYNPGGGAFTTIVCTIENNPGGVIFNNNKSQRNGGAIYAKSIIIRNNGPVYFLNNAATWGGALLNLNSGAGTTIFLLSADNGDIIFNNNKATKLAPTAPAYRNALHSTPNMNLQIGASAGHSVVFYDPIENEHPTPSPVLLNSRPDQQGTILFSGVNVDPDATEEGNFFSYLRNTTELRRGILAVEDRAGLACYKLSQIGGALRLGNGAVICTRARLVPESGTPTTAGSLITLNNITINLPSVLSFKAKAPKIWIYPTQTGATFTEDPNPTIRLSGPLTLVNDKNEDPYDSLDLSKPLNRVPLLYLSDVTAQKIDSSQLDISKLNSGEHYGYQGIWSPYWVETTTITNPTSLIEANTKHKQLYADWTPLGYRPHPERRGEHIANTLWQSAYSALAGLQTFSYSNQESILEGSLQGIGLFIHQKNNEGYRGFRSHTTGYSATSSIRPSENHKFSLGFAQFFAKTKELESQASTSSHSYFSAMHLESPVFKDWMRFSLALAYMFSSQHTHYTYHGLLQGSSHGVFYNHTLAGVVSCIFFPQPESRSLHVYPFITALGIRGDLATFKEVGDHAREFSMYHPLTNVALPLGVRVSWKTLQRIPMFWLTEISYLPTLYRKNPELHSKLLISGGAWTTRATPTAYNACAIKVKSAIQLFPKVVLSFDYSLGISSSTQSHYLNGTSTIKF</sequence>
<dbReference type="KEGG" id="csee:C10C_0424"/>
<dbReference type="Pfam" id="PF07548">
    <property type="entry name" value="ChlamPMP_M"/>
    <property type="match status" value="1"/>
</dbReference>
<evidence type="ECO:0000256" key="9">
    <source>
        <dbReference type="ARBA" id="ARBA00023136"/>
    </source>
</evidence>
<keyword evidence="8" id="KW-0732">Signal</keyword>
<dbReference type="AlphaFoldDB" id="A0A2R8FB71"/>
<evidence type="ECO:0000256" key="2">
    <source>
        <dbReference type="ARBA" id="ARBA00004416"/>
    </source>
</evidence>
<accession>A0A2R8FB71</accession>
<dbReference type="NCBIfam" id="TIGR01376">
    <property type="entry name" value="POMP_repeat"/>
    <property type="match status" value="2"/>
</dbReference>
<evidence type="ECO:0000256" key="5">
    <source>
        <dbReference type="ARBA" id="ARBA00022512"/>
    </source>
</evidence>
<dbReference type="InterPro" id="IPR003368">
    <property type="entry name" value="POMP_repeat"/>
</dbReference>
<organism evidence="12 13">
    <name type="scientific">Chlamydia serpentis</name>
    <dbReference type="NCBI Taxonomy" id="1967782"/>
    <lineage>
        <taxon>Bacteria</taxon>
        <taxon>Pseudomonadati</taxon>
        <taxon>Chlamydiota</taxon>
        <taxon>Chlamydiia</taxon>
        <taxon>Chlamydiales</taxon>
        <taxon>Chlamydiaceae</taxon>
        <taxon>Chlamydia/Chlamydophila group</taxon>
        <taxon>Chlamydia</taxon>
    </lineage>
</organism>
<comment type="similarity">
    <text evidence="3">Belongs to the PMP outer membrane protein family.</text>
</comment>
<evidence type="ECO:0000256" key="8">
    <source>
        <dbReference type="ARBA" id="ARBA00022729"/>
    </source>
</evidence>
<name>A0A2R8FB71_9CHLA</name>
<dbReference type="Gene3D" id="2.40.128.130">
    <property type="entry name" value="Autotransporter beta-domain"/>
    <property type="match status" value="1"/>
</dbReference>
<dbReference type="EMBL" id="LT993738">
    <property type="protein sequence ID" value="SPN73591.1"/>
    <property type="molecule type" value="Genomic_DNA"/>
</dbReference>
<dbReference type="Proteomes" id="UP000244926">
    <property type="component" value="Chromosome I"/>
</dbReference>
<feature type="domain" description="Autotransporter" evidence="11">
    <location>
        <begin position="662"/>
        <end position="941"/>
    </location>
</feature>